<feature type="region of interest" description="Disordered" evidence="1">
    <location>
        <begin position="57"/>
        <end position="98"/>
    </location>
</feature>
<feature type="region of interest" description="Disordered" evidence="1">
    <location>
        <begin position="124"/>
        <end position="163"/>
    </location>
</feature>
<dbReference type="AlphaFoldDB" id="A0A485LFJ9"/>
<reference evidence="2" key="2">
    <citation type="submission" date="2019-06" db="EMBL/GenBank/DDBJ databases">
        <title>Genomics analysis of Aphanomyces spp. identifies a new class of oomycete effector associated with host adaptation.</title>
        <authorList>
            <person name="Gaulin E."/>
        </authorList>
    </citation>
    <scope>NUCLEOTIDE SEQUENCE</scope>
    <source>
        <strain evidence="2">CBS 578.67</strain>
    </source>
</reference>
<protein>
    <submittedName>
        <fullName evidence="3">Aste57867_20705 protein</fullName>
    </submittedName>
</protein>
<proteinExistence type="predicted"/>
<name>A0A485LFJ9_9STRA</name>
<evidence type="ECO:0000313" key="3">
    <source>
        <dbReference type="EMBL" id="VFT97385.1"/>
    </source>
</evidence>
<evidence type="ECO:0000256" key="1">
    <source>
        <dbReference type="SAM" id="MobiDB-lite"/>
    </source>
</evidence>
<feature type="compositionally biased region" description="Polar residues" evidence="1">
    <location>
        <begin position="81"/>
        <end position="98"/>
    </location>
</feature>
<dbReference type="Proteomes" id="UP000332933">
    <property type="component" value="Unassembled WGS sequence"/>
</dbReference>
<dbReference type="EMBL" id="VJMH01006900">
    <property type="protein sequence ID" value="KAF0687586.1"/>
    <property type="molecule type" value="Genomic_DNA"/>
</dbReference>
<accession>A0A485LFJ9</accession>
<feature type="compositionally biased region" description="Acidic residues" evidence="1">
    <location>
        <begin position="133"/>
        <end position="147"/>
    </location>
</feature>
<gene>
    <name evidence="3" type="primary">Aste57867_20705</name>
    <name evidence="2" type="ORF">As57867_020637</name>
    <name evidence="3" type="ORF">ASTE57867_20705</name>
</gene>
<keyword evidence="4" id="KW-1185">Reference proteome</keyword>
<evidence type="ECO:0000313" key="4">
    <source>
        <dbReference type="Proteomes" id="UP000332933"/>
    </source>
</evidence>
<reference evidence="3 4" key="1">
    <citation type="submission" date="2019-03" db="EMBL/GenBank/DDBJ databases">
        <authorList>
            <person name="Gaulin E."/>
            <person name="Dumas B."/>
        </authorList>
    </citation>
    <scope>NUCLEOTIDE SEQUENCE [LARGE SCALE GENOMIC DNA]</scope>
    <source>
        <strain evidence="3">CBS 568.67</strain>
    </source>
</reference>
<feature type="compositionally biased region" description="Basic and acidic residues" evidence="1">
    <location>
        <begin position="57"/>
        <end position="69"/>
    </location>
</feature>
<dbReference type="OrthoDB" id="72120at2759"/>
<sequence>MVQDPHANPPPPSTAAADMAALDYSFQQNTDYDDDSPNYLDQDDMNLSQAFGLRLEKTFPEWRGARRPQDIAIDEEDDDSNNNQLQEGATASTTPSSQRCATLLARIRDKIFARLANGETDAAPAISNNDYLAPDESDGEGDVDDLDSPVANNKRKRDATMTPKASTDLTAFLGRSLDFDPLSLLPPPPQDLAPPSAMPPYGLPFLCLPMKANPKCVLPSVPPPAVKKYNHRSIYNCVRCGQMKKFHVCSFPENVRSVGTSMSSSTTPRDNVSRYYKCGRVLVCKK</sequence>
<organism evidence="3 4">
    <name type="scientific">Aphanomyces stellatus</name>
    <dbReference type="NCBI Taxonomy" id="120398"/>
    <lineage>
        <taxon>Eukaryota</taxon>
        <taxon>Sar</taxon>
        <taxon>Stramenopiles</taxon>
        <taxon>Oomycota</taxon>
        <taxon>Saprolegniomycetes</taxon>
        <taxon>Saprolegniales</taxon>
        <taxon>Verrucalvaceae</taxon>
        <taxon>Aphanomyces</taxon>
    </lineage>
</organism>
<dbReference type="EMBL" id="CAADRA010006926">
    <property type="protein sequence ID" value="VFT97385.1"/>
    <property type="molecule type" value="Genomic_DNA"/>
</dbReference>
<evidence type="ECO:0000313" key="2">
    <source>
        <dbReference type="EMBL" id="KAF0687586.1"/>
    </source>
</evidence>